<protein>
    <submittedName>
        <fullName evidence="1">Uncharacterized protein</fullName>
    </submittedName>
</protein>
<dbReference type="Proteomes" id="UP000076079">
    <property type="component" value="Chromosome"/>
</dbReference>
<sequence length="78" mass="8149">MRRQEVQGRLAVSMRLVLGPCSVGLVVHSSADPTNDFTISGITSADLVGTLNFDSARDFVPNGTLAMELADCSAVAVP</sequence>
<gene>
    <name evidence="1" type="ORF">LuPra_02585</name>
</gene>
<reference evidence="1 2" key="1">
    <citation type="journal article" date="2016" name="Genome Announc.">
        <title>First Complete Genome Sequence of a Subdivision 6 Acidobacterium Strain.</title>
        <authorList>
            <person name="Huang S."/>
            <person name="Vieira S."/>
            <person name="Bunk B."/>
            <person name="Riedel T."/>
            <person name="Sproer C."/>
            <person name="Overmann J."/>
        </authorList>
    </citation>
    <scope>NUCLEOTIDE SEQUENCE [LARGE SCALE GENOMIC DNA]</scope>
    <source>
        <strain evidence="2">DSM 100886 HEG_-6_39</strain>
    </source>
</reference>
<name>A0A143PMG1_LUTPR</name>
<evidence type="ECO:0000313" key="2">
    <source>
        <dbReference type="Proteomes" id="UP000076079"/>
    </source>
</evidence>
<evidence type="ECO:0000313" key="1">
    <source>
        <dbReference type="EMBL" id="AMY09370.1"/>
    </source>
</evidence>
<keyword evidence="2" id="KW-1185">Reference proteome</keyword>
<dbReference type="AlphaFoldDB" id="A0A143PMG1"/>
<dbReference type="EMBL" id="CP015136">
    <property type="protein sequence ID" value="AMY09370.1"/>
    <property type="molecule type" value="Genomic_DNA"/>
</dbReference>
<dbReference type="KEGG" id="abac:LuPra_02585"/>
<accession>A0A143PMG1</accession>
<reference evidence="2" key="2">
    <citation type="submission" date="2016-04" db="EMBL/GenBank/DDBJ databases">
        <title>First Complete Genome Sequence of a Subdivision 6 Acidobacterium.</title>
        <authorList>
            <person name="Huang S."/>
            <person name="Vieira S."/>
            <person name="Bunk B."/>
            <person name="Riedel T."/>
            <person name="Sproeer C."/>
            <person name="Overmann J."/>
        </authorList>
    </citation>
    <scope>NUCLEOTIDE SEQUENCE [LARGE SCALE GENOMIC DNA]</scope>
    <source>
        <strain evidence="2">DSM 100886 HEG_-6_39</strain>
    </source>
</reference>
<proteinExistence type="predicted"/>
<organism evidence="1 2">
    <name type="scientific">Luteitalea pratensis</name>
    <dbReference type="NCBI Taxonomy" id="1855912"/>
    <lineage>
        <taxon>Bacteria</taxon>
        <taxon>Pseudomonadati</taxon>
        <taxon>Acidobacteriota</taxon>
        <taxon>Vicinamibacteria</taxon>
        <taxon>Vicinamibacterales</taxon>
        <taxon>Vicinamibacteraceae</taxon>
        <taxon>Luteitalea</taxon>
    </lineage>
</organism>